<protein>
    <recommendedName>
        <fullName evidence="1">HAT C-terminal dimerisation domain-containing protein</fullName>
    </recommendedName>
</protein>
<dbReference type="InterPro" id="IPR008906">
    <property type="entry name" value="HATC_C_dom"/>
</dbReference>
<evidence type="ECO:0000313" key="3">
    <source>
        <dbReference type="Proteomes" id="UP000494106"/>
    </source>
</evidence>
<reference evidence="2 3" key="1">
    <citation type="submission" date="2020-04" db="EMBL/GenBank/DDBJ databases">
        <authorList>
            <person name="Wallbank WR R."/>
            <person name="Pardo Diaz C."/>
            <person name="Kozak K."/>
            <person name="Martin S."/>
            <person name="Jiggins C."/>
            <person name="Moest M."/>
            <person name="Warren A I."/>
            <person name="Byers J.R.P. K."/>
            <person name="Montejo-Kovacevich G."/>
            <person name="Yen C E."/>
        </authorList>
    </citation>
    <scope>NUCLEOTIDE SEQUENCE [LARGE SCALE GENOMIC DNA]</scope>
</reference>
<dbReference type="InterPro" id="IPR012337">
    <property type="entry name" value="RNaseH-like_sf"/>
</dbReference>
<gene>
    <name evidence="2" type="ORF">APLA_LOCUS14007</name>
</gene>
<name>A0A8S1B4H2_ARCPL</name>
<evidence type="ECO:0000313" key="2">
    <source>
        <dbReference type="EMBL" id="CAB3253282.1"/>
    </source>
</evidence>
<accession>A0A8S1B4H2</accession>
<keyword evidence="3" id="KW-1185">Reference proteome</keyword>
<dbReference type="Proteomes" id="UP000494106">
    <property type="component" value="Unassembled WGS sequence"/>
</dbReference>
<sequence length="254" mass="29516">MNDLYRELLTTYVKPEHITSNLDEIDPTNEKHFKNLEDAYFGLGVQRQISSSDMLPELVIDLKERCRKFIIKACVGIRKRYSLNDPVMAAVSLLDPDNCVDTSKRPESLQRIFELLPRLVPKCLNEQQQIDDQWRKLPSLINKVDSSQAPDVFWNQILLKEDFSKLANFMLEILSLPNSNAECERKFSEINDIKTRKRNRLITNTIKGNILARQSILRNSANCIDYNPNEKMMKTFTDKIYKNEPLSDSDTDID</sequence>
<feature type="domain" description="HAT C-terminal dimerisation" evidence="1">
    <location>
        <begin position="152"/>
        <end position="207"/>
    </location>
</feature>
<proteinExistence type="predicted"/>
<dbReference type="SUPFAM" id="SSF53098">
    <property type="entry name" value="Ribonuclease H-like"/>
    <property type="match status" value="1"/>
</dbReference>
<evidence type="ECO:0000259" key="1">
    <source>
        <dbReference type="Pfam" id="PF05699"/>
    </source>
</evidence>
<dbReference type="AlphaFoldDB" id="A0A8S1B4H2"/>
<dbReference type="GO" id="GO:0046983">
    <property type="term" value="F:protein dimerization activity"/>
    <property type="evidence" value="ECO:0007669"/>
    <property type="project" value="InterPro"/>
</dbReference>
<dbReference type="OrthoDB" id="6159421at2759"/>
<dbReference type="Pfam" id="PF05699">
    <property type="entry name" value="Dimer_Tnp_hAT"/>
    <property type="match status" value="1"/>
</dbReference>
<comment type="caution">
    <text evidence="2">The sequence shown here is derived from an EMBL/GenBank/DDBJ whole genome shotgun (WGS) entry which is preliminary data.</text>
</comment>
<organism evidence="2 3">
    <name type="scientific">Arctia plantaginis</name>
    <name type="common">Wood tiger moth</name>
    <name type="synonym">Phalaena plantaginis</name>
    <dbReference type="NCBI Taxonomy" id="874455"/>
    <lineage>
        <taxon>Eukaryota</taxon>
        <taxon>Metazoa</taxon>
        <taxon>Ecdysozoa</taxon>
        <taxon>Arthropoda</taxon>
        <taxon>Hexapoda</taxon>
        <taxon>Insecta</taxon>
        <taxon>Pterygota</taxon>
        <taxon>Neoptera</taxon>
        <taxon>Endopterygota</taxon>
        <taxon>Lepidoptera</taxon>
        <taxon>Glossata</taxon>
        <taxon>Ditrysia</taxon>
        <taxon>Noctuoidea</taxon>
        <taxon>Erebidae</taxon>
        <taxon>Arctiinae</taxon>
        <taxon>Arctia</taxon>
    </lineage>
</organism>
<dbReference type="EMBL" id="CADEBC010000561">
    <property type="protein sequence ID" value="CAB3253282.1"/>
    <property type="molecule type" value="Genomic_DNA"/>
</dbReference>